<dbReference type="SMART" id="SM00422">
    <property type="entry name" value="HTH_MERR"/>
    <property type="match status" value="1"/>
</dbReference>
<accession>A0A1Q4V9B8</accession>
<dbReference type="Gene3D" id="1.10.1660.10">
    <property type="match status" value="1"/>
</dbReference>
<dbReference type="RefSeq" id="WP_073785889.1">
    <property type="nucleotide sequence ID" value="NZ_CP109290.1"/>
</dbReference>
<evidence type="ECO:0000256" key="2">
    <source>
        <dbReference type="ARBA" id="ARBA00023125"/>
    </source>
</evidence>
<dbReference type="Pfam" id="PF13411">
    <property type="entry name" value="MerR_1"/>
    <property type="match status" value="1"/>
</dbReference>
<keyword evidence="3" id="KW-0804">Transcription</keyword>
<dbReference type="PANTHER" id="PTHR30204">
    <property type="entry name" value="REDOX-CYCLING DRUG-SENSING TRANSCRIPTIONAL ACTIVATOR SOXR"/>
    <property type="match status" value="1"/>
</dbReference>
<evidence type="ECO:0000313" key="6">
    <source>
        <dbReference type="Proteomes" id="UP000186455"/>
    </source>
</evidence>
<keyword evidence="2" id="KW-0238">DNA-binding</keyword>
<comment type="caution">
    <text evidence="5">The sequence shown here is derived from an EMBL/GenBank/DDBJ whole genome shotgun (WGS) entry which is preliminary data.</text>
</comment>
<dbReference type="InterPro" id="IPR009061">
    <property type="entry name" value="DNA-bd_dom_put_sf"/>
</dbReference>
<dbReference type="PRINTS" id="PR00040">
    <property type="entry name" value="HTHMERR"/>
</dbReference>
<dbReference type="EMBL" id="LFBV01000002">
    <property type="protein sequence ID" value="OKH94414.1"/>
    <property type="molecule type" value="Genomic_DNA"/>
</dbReference>
<organism evidence="5 6">
    <name type="scientific">Streptomyces uncialis</name>
    <dbReference type="NCBI Taxonomy" id="1048205"/>
    <lineage>
        <taxon>Bacteria</taxon>
        <taxon>Bacillati</taxon>
        <taxon>Actinomycetota</taxon>
        <taxon>Actinomycetes</taxon>
        <taxon>Kitasatosporales</taxon>
        <taxon>Streptomycetaceae</taxon>
        <taxon>Streptomyces</taxon>
    </lineage>
</organism>
<dbReference type="Proteomes" id="UP000186455">
    <property type="component" value="Unassembled WGS sequence"/>
</dbReference>
<dbReference type="GO" id="GO:0003700">
    <property type="term" value="F:DNA-binding transcription factor activity"/>
    <property type="evidence" value="ECO:0007669"/>
    <property type="project" value="InterPro"/>
</dbReference>
<proteinExistence type="predicted"/>
<keyword evidence="1" id="KW-0805">Transcription regulation</keyword>
<dbReference type="STRING" id="1048205.AB852_08895"/>
<reference evidence="5 6" key="1">
    <citation type="submission" date="2015-06" db="EMBL/GenBank/DDBJ databases">
        <title>Cloning and characterization of the uncialamcin biosynthetic gene cluster.</title>
        <authorList>
            <person name="Yan X."/>
            <person name="Huang T."/>
            <person name="Ge H."/>
            <person name="Shen B."/>
        </authorList>
    </citation>
    <scope>NUCLEOTIDE SEQUENCE [LARGE SCALE GENOMIC DNA]</scope>
    <source>
        <strain evidence="5 6">DCA2648</strain>
    </source>
</reference>
<sequence length="116" mass="13149">MRIGELANAAGVSTRALRYYEQRGLLQARRQGNGYREYDESAVIRVHNVRALLDAGLKVDDIRELNLCLDEKQLEHIPTCEAYVLYQQRLRAVQAQLAALTEVESRLRAKLAGVPK</sequence>
<dbReference type="GO" id="GO:0003677">
    <property type="term" value="F:DNA binding"/>
    <property type="evidence" value="ECO:0007669"/>
    <property type="project" value="UniProtKB-KW"/>
</dbReference>
<evidence type="ECO:0000259" key="4">
    <source>
        <dbReference type="PROSITE" id="PS50937"/>
    </source>
</evidence>
<evidence type="ECO:0000256" key="3">
    <source>
        <dbReference type="ARBA" id="ARBA00023163"/>
    </source>
</evidence>
<dbReference type="SUPFAM" id="SSF46955">
    <property type="entry name" value="Putative DNA-binding domain"/>
    <property type="match status" value="1"/>
</dbReference>
<feature type="domain" description="HTH merR-type" evidence="4">
    <location>
        <begin position="1"/>
        <end position="68"/>
    </location>
</feature>
<dbReference type="AlphaFoldDB" id="A0A1Q4V9B8"/>
<dbReference type="PROSITE" id="PS00552">
    <property type="entry name" value="HTH_MERR_1"/>
    <property type="match status" value="1"/>
</dbReference>
<gene>
    <name evidence="5" type="ORF">AB852_08895</name>
</gene>
<dbReference type="InterPro" id="IPR000551">
    <property type="entry name" value="MerR-type_HTH_dom"/>
</dbReference>
<dbReference type="PANTHER" id="PTHR30204:SF94">
    <property type="entry name" value="HEAVY METAL-DEPENDENT TRANSCRIPTIONAL REGULATOR HI_0293-RELATED"/>
    <property type="match status" value="1"/>
</dbReference>
<keyword evidence="6" id="KW-1185">Reference proteome</keyword>
<dbReference type="InterPro" id="IPR047057">
    <property type="entry name" value="MerR_fam"/>
</dbReference>
<name>A0A1Q4V9B8_9ACTN</name>
<evidence type="ECO:0000256" key="1">
    <source>
        <dbReference type="ARBA" id="ARBA00023015"/>
    </source>
</evidence>
<evidence type="ECO:0000313" key="5">
    <source>
        <dbReference type="EMBL" id="OKH94414.1"/>
    </source>
</evidence>
<dbReference type="PROSITE" id="PS50937">
    <property type="entry name" value="HTH_MERR_2"/>
    <property type="match status" value="1"/>
</dbReference>
<protein>
    <recommendedName>
        <fullName evidence="4">HTH merR-type domain-containing protein</fullName>
    </recommendedName>
</protein>